<feature type="domain" description="HTH LytTR-type" evidence="3">
    <location>
        <begin position="194"/>
        <end position="309"/>
    </location>
</feature>
<evidence type="ECO:0000313" key="4">
    <source>
        <dbReference type="EMBL" id="MBO0935167.1"/>
    </source>
</evidence>
<keyword evidence="5" id="KW-1185">Reference proteome</keyword>
<dbReference type="AlphaFoldDB" id="A0A939JZL0"/>
<dbReference type="GO" id="GO:0000156">
    <property type="term" value="F:phosphorelay response regulator activity"/>
    <property type="evidence" value="ECO:0007669"/>
    <property type="project" value="InterPro"/>
</dbReference>
<dbReference type="InterPro" id="IPR046947">
    <property type="entry name" value="LytR-like"/>
</dbReference>
<feature type="region of interest" description="Disordered" evidence="1">
    <location>
        <begin position="160"/>
        <end position="189"/>
    </location>
</feature>
<reference evidence="4" key="1">
    <citation type="submission" date="2021-03" db="EMBL/GenBank/DDBJ databases">
        <title>Fibrella sp. HMF5335 genome sequencing and assembly.</title>
        <authorList>
            <person name="Kang H."/>
            <person name="Kim H."/>
            <person name="Bae S."/>
            <person name="Joh K."/>
        </authorList>
    </citation>
    <scope>NUCLEOTIDE SEQUENCE</scope>
    <source>
        <strain evidence="4">HMF5335</strain>
    </source>
</reference>
<dbReference type="Pfam" id="PF04397">
    <property type="entry name" value="LytTR"/>
    <property type="match status" value="1"/>
</dbReference>
<name>A0A939JZL0_9BACT</name>
<evidence type="ECO:0000259" key="3">
    <source>
        <dbReference type="PROSITE" id="PS50930"/>
    </source>
</evidence>
<dbReference type="GO" id="GO:0003677">
    <property type="term" value="F:DNA binding"/>
    <property type="evidence" value="ECO:0007669"/>
    <property type="project" value="InterPro"/>
</dbReference>
<dbReference type="Gene3D" id="2.40.50.1020">
    <property type="entry name" value="LytTr DNA-binding domain"/>
    <property type="match status" value="1"/>
</dbReference>
<feature type="transmembrane region" description="Helical" evidence="2">
    <location>
        <begin position="92"/>
        <end position="109"/>
    </location>
</feature>
<feature type="transmembrane region" description="Helical" evidence="2">
    <location>
        <begin position="52"/>
        <end position="71"/>
    </location>
</feature>
<dbReference type="PANTHER" id="PTHR37299:SF1">
    <property type="entry name" value="STAGE 0 SPORULATION PROTEIN A HOMOLOG"/>
    <property type="match status" value="1"/>
</dbReference>
<keyword evidence="2" id="KW-0472">Membrane</keyword>
<evidence type="ECO:0000256" key="1">
    <source>
        <dbReference type="SAM" id="MobiDB-lite"/>
    </source>
</evidence>
<comment type="caution">
    <text evidence="4">The sequence shown here is derived from an EMBL/GenBank/DDBJ whole genome shotgun (WGS) entry which is preliminary data.</text>
</comment>
<keyword evidence="2" id="KW-0812">Transmembrane</keyword>
<protein>
    <submittedName>
        <fullName evidence="4">LytTR family transcriptional regulator</fullName>
    </submittedName>
</protein>
<dbReference type="Proteomes" id="UP000664034">
    <property type="component" value="Unassembled WGS sequence"/>
</dbReference>
<keyword evidence="2" id="KW-1133">Transmembrane helix</keyword>
<evidence type="ECO:0000313" key="5">
    <source>
        <dbReference type="Proteomes" id="UP000664034"/>
    </source>
</evidence>
<dbReference type="RefSeq" id="WP_207362735.1">
    <property type="nucleotide sequence ID" value="NZ_JAFMYV010000001.1"/>
</dbReference>
<dbReference type="EMBL" id="JAFMYV010000001">
    <property type="protein sequence ID" value="MBO0935167.1"/>
    <property type="molecule type" value="Genomic_DNA"/>
</dbReference>
<proteinExistence type="predicted"/>
<dbReference type="SMART" id="SM00850">
    <property type="entry name" value="LytTR"/>
    <property type="match status" value="1"/>
</dbReference>
<accession>A0A939JZL0</accession>
<sequence>MDLLRQPYPRNETPGHAWRLALFFGLFVGLFLWLFQPFGLATWQTAHKSLKIWGYGLITFGITAFCNGVVPRLIPRPFAEERWTVGKEIAQILLHIVLISVANWLYIAWLTNNYVTEGFGWSLAVTLLVGIFPVAGAVVANYIRQLKRYQQQAATLSAKLPPHPTADAPAPPVVTSATKPAGPSATSSETRITLVAENEKDTFTIPTADLLAIESSDNYCTIFFVRKQTLAKELMRSSLSRLESQLTNSPGLTDTNHFVRCHRSYVVNLEQVERISGNAQGYKLHLLNGQLTVPVARKYNDTLIAQLGQQV</sequence>
<feature type="transmembrane region" description="Helical" evidence="2">
    <location>
        <begin position="121"/>
        <end position="143"/>
    </location>
</feature>
<dbReference type="InterPro" id="IPR007492">
    <property type="entry name" value="LytTR_DNA-bd_dom"/>
</dbReference>
<gene>
    <name evidence="4" type="ORF">J2I47_01275</name>
</gene>
<feature type="transmembrane region" description="Helical" evidence="2">
    <location>
        <begin position="20"/>
        <end position="40"/>
    </location>
</feature>
<dbReference type="PROSITE" id="PS50930">
    <property type="entry name" value="HTH_LYTTR"/>
    <property type="match status" value="1"/>
</dbReference>
<dbReference type="PANTHER" id="PTHR37299">
    <property type="entry name" value="TRANSCRIPTIONAL REGULATOR-RELATED"/>
    <property type="match status" value="1"/>
</dbReference>
<organism evidence="4 5">
    <name type="scientific">Fibrella rubiginis</name>
    <dbReference type="NCBI Taxonomy" id="2817060"/>
    <lineage>
        <taxon>Bacteria</taxon>
        <taxon>Pseudomonadati</taxon>
        <taxon>Bacteroidota</taxon>
        <taxon>Cytophagia</taxon>
        <taxon>Cytophagales</taxon>
        <taxon>Spirosomataceae</taxon>
        <taxon>Fibrella</taxon>
    </lineage>
</organism>
<evidence type="ECO:0000256" key="2">
    <source>
        <dbReference type="SAM" id="Phobius"/>
    </source>
</evidence>
<feature type="compositionally biased region" description="Pro residues" evidence="1">
    <location>
        <begin position="161"/>
        <end position="172"/>
    </location>
</feature>